<comment type="caution">
    <text evidence="5">The sequence shown here is derived from an EMBL/GenBank/DDBJ whole genome shotgun (WGS) entry which is preliminary data.</text>
</comment>
<dbReference type="GO" id="GO:0009245">
    <property type="term" value="P:lipid A biosynthetic process"/>
    <property type="evidence" value="ECO:0007669"/>
    <property type="project" value="TreeGrafter"/>
</dbReference>
<dbReference type="Pfam" id="PF00149">
    <property type="entry name" value="Metallophos"/>
    <property type="match status" value="1"/>
</dbReference>
<dbReference type="CDD" id="cd07385">
    <property type="entry name" value="MPP_YkuE_C"/>
    <property type="match status" value="1"/>
</dbReference>
<gene>
    <name evidence="5" type="ORF">CGZ93_07335</name>
</gene>
<keyword evidence="1" id="KW-0479">Metal-binding</keyword>
<keyword evidence="3" id="KW-0472">Membrane</keyword>
<feature type="transmembrane region" description="Helical" evidence="3">
    <location>
        <begin position="67"/>
        <end position="95"/>
    </location>
</feature>
<dbReference type="PANTHER" id="PTHR31302:SF31">
    <property type="entry name" value="PHOSPHODIESTERASE YAEI"/>
    <property type="match status" value="1"/>
</dbReference>
<organism evidence="5 6">
    <name type="scientific">Enemella dayhoffiae</name>
    <dbReference type="NCBI Taxonomy" id="2016507"/>
    <lineage>
        <taxon>Bacteria</taxon>
        <taxon>Bacillati</taxon>
        <taxon>Actinomycetota</taxon>
        <taxon>Actinomycetes</taxon>
        <taxon>Propionibacteriales</taxon>
        <taxon>Propionibacteriaceae</taxon>
        <taxon>Enemella</taxon>
    </lineage>
</organism>
<keyword evidence="6" id="KW-1185">Reference proteome</keyword>
<protein>
    <submittedName>
        <fullName evidence="5">Metallophosphoesterase</fullName>
    </submittedName>
</protein>
<evidence type="ECO:0000256" key="1">
    <source>
        <dbReference type="ARBA" id="ARBA00022723"/>
    </source>
</evidence>
<keyword evidence="2" id="KW-0378">Hydrolase</keyword>
<dbReference type="GO" id="GO:0016020">
    <property type="term" value="C:membrane"/>
    <property type="evidence" value="ECO:0007669"/>
    <property type="project" value="GOC"/>
</dbReference>
<feature type="transmembrane region" description="Helical" evidence="3">
    <location>
        <begin position="6"/>
        <end position="24"/>
    </location>
</feature>
<dbReference type="SUPFAM" id="SSF56300">
    <property type="entry name" value="Metallo-dependent phosphatases"/>
    <property type="match status" value="1"/>
</dbReference>
<feature type="transmembrane region" description="Helical" evidence="3">
    <location>
        <begin position="115"/>
        <end position="132"/>
    </location>
</feature>
<accession>A0A255H4X3</accession>
<proteinExistence type="predicted"/>
<keyword evidence="3" id="KW-0812">Transmembrane</keyword>
<feature type="transmembrane region" description="Helical" evidence="3">
    <location>
        <begin position="36"/>
        <end position="55"/>
    </location>
</feature>
<reference evidence="5 6" key="1">
    <citation type="submission" date="2017-07" db="EMBL/GenBank/DDBJ databases">
        <title>Draft whole genome sequences of clinical Proprionibacteriaceae strains.</title>
        <authorList>
            <person name="Bernier A.-M."/>
            <person name="Bernard K."/>
            <person name="Domingo M.-C."/>
        </authorList>
    </citation>
    <scope>NUCLEOTIDE SEQUENCE [LARGE SCALE GENOMIC DNA]</scope>
    <source>
        <strain evidence="5 6">NML 130396</strain>
    </source>
</reference>
<dbReference type="GO" id="GO:0046872">
    <property type="term" value="F:metal ion binding"/>
    <property type="evidence" value="ECO:0007669"/>
    <property type="project" value="UniProtKB-KW"/>
</dbReference>
<dbReference type="AlphaFoldDB" id="A0A255H4X3"/>
<dbReference type="InterPro" id="IPR004843">
    <property type="entry name" value="Calcineurin-like_PHP"/>
</dbReference>
<evidence type="ECO:0000256" key="2">
    <source>
        <dbReference type="ARBA" id="ARBA00022801"/>
    </source>
</evidence>
<keyword evidence="3" id="KW-1133">Transmembrane helix</keyword>
<dbReference type="Proteomes" id="UP000216311">
    <property type="component" value="Unassembled WGS sequence"/>
</dbReference>
<dbReference type="OrthoDB" id="9780884at2"/>
<dbReference type="GO" id="GO:0008758">
    <property type="term" value="F:UDP-2,3-diacylglucosamine hydrolase activity"/>
    <property type="evidence" value="ECO:0007669"/>
    <property type="project" value="TreeGrafter"/>
</dbReference>
<evidence type="ECO:0000256" key="3">
    <source>
        <dbReference type="SAM" id="Phobius"/>
    </source>
</evidence>
<evidence type="ECO:0000313" key="5">
    <source>
        <dbReference type="EMBL" id="OYO22657.1"/>
    </source>
</evidence>
<evidence type="ECO:0000313" key="6">
    <source>
        <dbReference type="Proteomes" id="UP000216311"/>
    </source>
</evidence>
<evidence type="ECO:0000259" key="4">
    <source>
        <dbReference type="Pfam" id="PF00149"/>
    </source>
</evidence>
<dbReference type="EMBL" id="NMVQ01000010">
    <property type="protein sequence ID" value="OYO22657.1"/>
    <property type="molecule type" value="Genomic_DNA"/>
</dbReference>
<name>A0A255H4X3_9ACTN</name>
<dbReference type="Gene3D" id="3.60.21.10">
    <property type="match status" value="1"/>
</dbReference>
<dbReference type="PANTHER" id="PTHR31302">
    <property type="entry name" value="TRANSMEMBRANE PROTEIN WITH METALLOPHOSPHOESTERASE DOMAIN-RELATED"/>
    <property type="match status" value="1"/>
</dbReference>
<dbReference type="InterPro" id="IPR029052">
    <property type="entry name" value="Metallo-depent_PP-like"/>
</dbReference>
<dbReference type="InterPro" id="IPR051158">
    <property type="entry name" value="Metallophosphoesterase_sf"/>
</dbReference>
<sequence>MVNAFFLIPLLLIGGSCWFLYARLAGATGLPRGWRVAVLAGLLALFGLVFTQFAAPAWLPPAVMRPFVWLGGVWLAVWGYLTLALLVVALGSLIVRIVNRGGDSRPARLRWNRRAVPVAVLAVLLLVGVGVTRSADPRITELRYASPAVTPGLDGLRIALVTDLHVGPLRGAEFTRLVVERVNAARPDLVILGGDLVDGDRERFEGVLEPLRELRAPLGAYAVTGNHEFYNSSTESWLQRWQQLGVTVLRNEHRILTNNGAHLVVAGVNDWSGQGAFAPDPEAALAGVPQDAFLLLAAHQPRQALRTQGKGVDLQLSGHTHGGQLWPGRQLVPLQQPMVEGLARVGDVPVFTSRGAGGWGTPVRIGADPQLPVITLTRG</sequence>
<feature type="domain" description="Calcineurin-like phosphoesterase" evidence="4">
    <location>
        <begin position="156"/>
        <end position="322"/>
    </location>
</feature>